<evidence type="ECO:0000256" key="1">
    <source>
        <dbReference type="ARBA" id="ARBA00022801"/>
    </source>
</evidence>
<accession>A0A367EJC3</accession>
<dbReference type="Gene3D" id="3.40.50.850">
    <property type="entry name" value="Isochorismatase-like"/>
    <property type="match status" value="1"/>
</dbReference>
<feature type="domain" description="Isochorismatase-like" evidence="2">
    <location>
        <begin position="31"/>
        <end position="205"/>
    </location>
</feature>
<dbReference type="GO" id="GO:0016787">
    <property type="term" value="F:hydrolase activity"/>
    <property type="evidence" value="ECO:0007669"/>
    <property type="project" value="UniProtKB-KW"/>
</dbReference>
<proteinExistence type="predicted"/>
<dbReference type="InterPro" id="IPR000868">
    <property type="entry name" value="Isochorismatase-like_dom"/>
</dbReference>
<keyword evidence="1" id="KW-0378">Hydrolase</keyword>
<dbReference type="EMBL" id="QOIN01000054">
    <property type="protein sequence ID" value="RCG17725.1"/>
    <property type="molecule type" value="Genomic_DNA"/>
</dbReference>
<dbReference type="PANTHER" id="PTHR43540">
    <property type="entry name" value="PEROXYUREIDOACRYLATE/UREIDOACRYLATE AMIDOHYDROLASE-RELATED"/>
    <property type="match status" value="1"/>
</dbReference>
<name>A0A367EJC3_9ACTN</name>
<protein>
    <submittedName>
        <fullName evidence="3">Isochorismatase family protein</fullName>
    </submittedName>
</protein>
<dbReference type="PANTHER" id="PTHR43540:SF1">
    <property type="entry name" value="ISOCHORISMATASE HYDROLASE"/>
    <property type="match status" value="1"/>
</dbReference>
<evidence type="ECO:0000259" key="2">
    <source>
        <dbReference type="Pfam" id="PF00857"/>
    </source>
</evidence>
<reference evidence="3 4" key="1">
    <citation type="submission" date="2018-06" db="EMBL/GenBank/DDBJ databases">
        <title>Streptomyces reniochalinae sp. nov. and Streptomyces diacarnus sp. nov. from marine sponges.</title>
        <authorList>
            <person name="Li L."/>
        </authorList>
    </citation>
    <scope>NUCLEOTIDE SEQUENCE [LARGE SCALE GENOMIC DNA]</scope>
    <source>
        <strain evidence="3 4">LHW51701</strain>
    </source>
</reference>
<gene>
    <name evidence="3" type="ORF">DTL70_27045</name>
</gene>
<keyword evidence="4" id="KW-1185">Reference proteome</keyword>
<evidence type="ECO:0000313" key="4">
    <source>
        <dbReference type="Proteomes" id="UP000252914"/>
    </source>
</evidence>
<dbReference type="InterPro" id="IPR050272">
    <property type="entry name" value="Isochorismatase-like_hydrls"/>
</dbReference>
<dbReference type="InterPro" id="IPR036380">
    <property type="entry name" value="Isochorismatase-like_sf"/>
</dbReference>
<dbReference type="Pfam" id="PF00857">
    <property type="entry name" value="Isochorismatase"/>
    <property type="match status" value="1"/>
</dbReference>
<sequence length="221" mass="23304">MTAEPRTGCDTEATYHRAGFGGTVRRGSRPALLVVDFTYGFTDPGYPTGADMAGPVRATRRLLDTVRAGHLPVAFTTIAYGPGEARSLTWLDKATGMASLTTGSRLVEIDSALDRRPHEPVFVKHGASAFFGTGVAPYLVSTGADTLVVAGATTSGCVRASVVDAVQLGFPVLVPHAAVADRDEGPHEANLFDIQQKYADVVDLDDALTYLAAAGRESDHR</sequence>
<comment type="caution">
    <text evidence="3">The sequence shown here is derived from an EMBL/GenBank/DDBJ whole genome shotgun (WGS) entry which is preliminary data.</text>
</comment>
<organism evidence="3 4">
    <name type="scientific">Streptomyces diacarni</name>
    <dbReference type="NCBI Taxonomy" id="2800381"/>
    <lineage>
        <taxon>Bacteria</taxon>
        <taxon>Bacillati</taxon>
        <taxon>Actinomycetota</taxon>
        <taxon>Actinomycetes</taxon>
        <taxon>Kitasatosporales</taxon>
        <taxon>Streptomycetaceae</taxon>
        <taxon>Streptomyces</taxon>
    </lineage>
</organism>
<dbReference type="SUPFAM" id="SSF52499">
    <property type="entry name" value="Isochorismatase-like hydrolases"/>
    <property type="match status" value="1"/>
</dbReference>
<dbReference type="AlphaFoldDB" id="A0A367EJC3"/>
<evidence type="ECO:0000313" key="3">
    <source>
        <dbReference type="EMBL" id="RCG17725.1"/>
    </source>
</evidence>
<dbReference type="Proteomes" id="UP000252914">
    <property type="component" value="Unassembled WGS sequence"/>
</dbReference>
<dbReference type="RefSeq" id="WP_114024638.1">
    <property type="nucleotide sequence ID" value="NZ_QOIN01000054.1"/>
</dbReference>